<gene>
    <name evidence="2" type="ORF">JFN93_09685</name>
</gene>
<dbReference type="AlphaFoldDB" id="A0A8J7J2I8"/>
<dbReference type="GO" id="GO:0016491">
    <property type="term" value="F:oxidoreductase activity"/>
    <property type="evidence" value="ECO:0007669"/>
    <property type="project" value="InterPro"/>
</dbReference>
<evidence type="ECO:0000259" key="1">
    <source>
        <dbReference type="Pfam" id="PF02915"/>
    </source>
</evidence>
<evidence type="ECO:0000313" key="2">
    <source>
        <dbReference type="EMBL" id="MBJ6724978.1"/>
    </source>
</evidence>
<dbReference type="InterPro" id="IPR009078">
    <property type="entry name" value="Ferritin-like_SF"/>
</dbReference>
<protein>
    <submittedName>
        <fullName evidence="2">Ferritin family protein</fullName>
    </submittedName>
</protein>
<dbReference type="EMBL" id="JAEMHM010000007">
    <property type="protein sequence ID" value="MBJ6724978.1"/>
    <property type="molecule type" value="Genomic_DNA"/>
</dbReference>
<dbReference type="GO" id="GO:0046872">
    <property type="term" value="F:metal ion binding"/>
    <property type="evidence" value="ECO:0007669"/>
    <property type="project" value="InterPro"/>
</dbReference>
<dbReference type="Proteomes" id="UP000636888">
    <property type="component" value="Unassembled WGS sequence"/>
</dbReference>
<dbReference type="InterPro" id="IPR003251">
    <property type="entry name" value="Rr_diiron-bd_dom"/>
</dbReference>
<name>A0A8J7J2I8_9BACT</name>
<accession>A0A8J7J2I8</accession>
<comment type="caution">
    <text evidence="2">The sequence shown here is derived from an EMBL/GenBank/DDBJ whole genome shotgun (WGS) entry which is preliminary data.</text>
</comment>
<sequence length="160" mass="18530">MNVLEHALQQEKEARIYYEKLAKEAPNAELRTIFTLLAEAEDSHYRALVAHRHQPGAARAESNLLEASRNIFQQLLAQPEDDALKVDVDGYLRAVKAEEESIRYYQRIADQEPNPAARELLLAIVEEERIHLNIIENIYEFVEAPRSYIECLEFIPRESL</sequence>
<dbReference type="RefSeq" id="WP_199383874.1">
    <property type="nucleotide sequence ID" value="NZ_JAEMHM010000007.1"/>
</dbReference>
<keyword evidence="3" id="KW-1185">Reference proteome</keyword>
<dbReference type="PANTHER" id="PTHR33531">
    <property type="entry name" value="RUBRERYTHRIN SUBFAMILY"/>
    <property type="match status" value="1"/>
</dbReference>
<dbReference type="InterPro" id="IPR012347">
    <property type="entry name" value="Ferritin-like"/>
</dbReference>
<feature type="domain" description="Rubrerythrin diiron-binding" evidence="1">
    <location>
        <begin position="2"/>
        <end position="138"/>
    </location>
</feature>
<dbReference type="Gene3D" id="1.20.1260.10">
    <property type="match status" value="1"/>
</dbReference>
<dbReference type="Pfam" id="PF02915">
    <property type="entry name" value="Rubrerythrin"/>
    <property type="match status" value="1"/>
</dbReference>
<dbReference type="PANTHER" id="PTHR33531:SF7">
    <property type="entry name" value="HYPOTHETICAL MEMBRANE PROTEIN, CONSERVED"/>
    <property type="match status" value="1"/>
</dbReference>
<dbReference type="CDD" id="cd01045">
    <property type="entry name" value="Ferritin_like_AB"/>
    <property type="match status" value="1"/>
</dbReference>
<dbReference type="SUPFAM" id="SSF47240">
    <property type="entry name" value="Ferritin-like"/>
    <property type="match status" value="1"/>
</dbReference>
<organism evidence="2 3">
    <name type="scientific">Geomesophilobacter sediminis</name>
    <dbReference type="NCBI Taxonomy" id="2798584"/>
    <lineage>
        <taxon>Bacteria</taxon>
        <taxon>Pseudomonadati</taxon>
        <taxon>Thermodesulfobacteriota</taxon>
        <taxon>Desulfuromonadia</taxon>
        <taxon>Geobacterales</taxon>
        <taxon>Geobacteraceae</taxon>
        <taxon>Geomesophilobacter</taxon>
    </lineage>
</organism>
<proteinExistence type="predicted"/>
<evidence type="ECO:0000313" key="3">
    <source>
        <dbReference type="Proteomes" id="UP000636888"/>
    </source>
</evidence>
<reference evidence="2" key="1">
    <citation type="submission" date="2020-12" db="EMBL/GenBank/DDBJ databases">
        <title>Geomonas sp. Red875, isolated from river sediment.</title>
        <authorList>
            <person name="Xu Z."/>
            <person name="Zhang Z."/>
            <person name="Masuda Y."/>
            <person name="Itoh H."/>
            <person name="Senoo K."/>
        </authorList>
    </citation>
    <scope>NUCLEOTIDE SEQUENCE</scope>
    <source>
        <strain evidence="2">Red875</strain>
    </source>
</reference>